<dbReference type="GO" id="GO:0016757">
    <property type="term" value="F:glycosyltransferase activity"/>
    <property type="evidence" value="ECO:0007669"/>
    <property type="project" value="InterPro"/>
</dbReference>
<sequence length="428" mass="50482">MLILVRRKKCLNMNRHGVLKEELQQQLSGIRRIFNMSKGTIIYIGGFELPDKNAAAHRVMSNAKLLRKLGYSIVFIGIDKDINTSKNIINTRQEIEGFTSYQVPYPRSNKQWFNHLVSIDHFLKVVEMYNNIEAVICYNYQSLAFEKIRKYCRKNKIKIISDCTEWYGKSEGNIAFRILKYFDTALRMKIINNRVDSLIVVSKYLRNYYKNKPAIVIPTIVSRKKQSKSKYIENEVTKLIYAGVPFRLGKRLKKRNSAKDRLDIAIKLLYQSYKKGIKFRFDIYGITKKQYIEVLPEDTFIIEKMENYIFFHGRRTNREVQNIISNADFSILIRDENRTTMAGFPTKFAESISLGVPVITTKTSDLVDYLVEGKNGFFIDIKKENRDEDIFFKILSIDKESKREMKEYCLKEKTFDPENWIDDFRYIL</sequence>
<reference evidence="3" key="1">
    <citation type="submission" date="2017-11" db="EMBL/GenBank/DDBJ databases">
        <authorList>
            <person name="Zhu W."/>
        </authorList>
    </citation>
    <scope>NUCLEOTIDE SEQUENCE [LARGE SCALE GENOMIC DNA]</scope>
    <source>
        <strain evidence="3">CAU 1183</strain>
    </source>
</reference>
<dbReference type="SUPFAM" id="SSF53756">
    <property type="entry name" value="UDP-Glycosyltransferase/glycogen phosphorylase"/>
    <property type="match status" value="1"/>
</dbReference>
<comment type="caution">
    <text evidence="2">The sequence shown here is derived from an EMBL/GenBank/DDBJ whole genome shotgun (WGS) entry which is preliminary data.</text>
</comment>
<dbReference type="Pfam" id="PF00534">
    <property type="entry name" value="Glycos_transf_1"/>
    <property type="match status" value="1"/>
</dbReference>
<dbReference type="Gene3D" id="3.40.50.2000">
    <property type="entry name" value="Glycogen Phosphorylase B"/>
    <property type="match status" value="2"/>
</dbReference>
<feature type="domain" description="Glycosyl transferase family 1" evidence="1">
    <location>
        <begin position="260"/>
        <end position="407"/>
    </location>
</feature>
<dbReference type="EMBL" id="PIOC01000003">
    <property type="protein sequence ID" value="RDW21453.1"/>
    <property type="molecule type" value="Genomic_DNA"/>
</dbReference>
<evidence type="ECO:0000259" key="1">
    <source>
        <dbReference type="Pfam" id="PF00534"/>
    </source>
</evidence>
<dbReference type="Proteomes" id="UP000257143">
    <property type="component" value="Unassembled WGS sequence"/>
</dbReference>
<dbReference type="InterPro" id="IPR001296">
    <property type="entry name" value="Glyco_trans_1"/>
</dbReference>
<keyword evidence="3" id="KW-1185">Reference proteome</keyword>
<accession>A0A3D8PZQ7</accession>
<protein>
    <recommendedName>
        <fullName evidence="1">Glycosyl transferase family 1 domain-containing protein</fullName>
    </recommendedName>
</protein>
<dbReference type="OrthoDB" id="1936552at2"/>
<dbReference type="PANTHER" id="PTHR12526">
    <property type="entry name" value="GLYCOSYLTRANSFERASE"/>
    <property type="match status" value="1"/>
</dbReference>
<organism evidence="2 3">
    <name type="scientific">Oceanobacillus arenosus</name>
    <dbReference type="NCBI Taxonomy" id="1229153"/>
    <lineage>
        <taxon>Bacteria</taxon>
        <taxon>Bacillati</taxon>
        <taxon>Bacillota</taxon>
        <taxon>Bacilli</taxon>
        <taxon>Bacillales</taxon>
        <taxon>Bacillaceae</taxon>
        <taxon>Oceanobacillus</taxon>
    </lineage>
</organism>
<dbReference type="PANTHER" id="PTHR12526:SF630">
    <property type="entry name" value="GLYCOSYLTRANSFERASE"/>
    <property type="match status" value="1"/>
</dbReference>
<name>A0A3D8PZQ7_9BACI</name>
<proteinExistence type="predicted"/>
<gene>
    <name evidence="2" type="ORF">CWR48_03375</name>
</gene>
<evidence type="ECO:0000313" key="3">
    <source>
        <dbReference type="Proteomes" id="UP000257143"/>
    </source>
</evidence>
<dbReference type="AlphaFoldDB" id="A0A3D8PZQ7"/>
<evidence type="ECO:0000313" key="2">
    <source>
        <dbReference type="EMBL" id="RDW21453.1"/>
    </source>
</evidence>